<dbReference type="GO" id="GO:0007218">
    <property type="term" value="P:neuropeptide signaling pathway"/>
    <property type="evidence" value="ECO:0007669"/>
    <property type="project" value="UniProtKB-KW"/>
</dbReference>
<dbReference type="Pfam" id="PF06373">
    <property type="entry name" value="CART"/>
    <property type="match status" value="1"/>
</dbReference>
<keyword evidence="6" id="KW-0529">Neurotransmitter</keyword>
<dbReference type="CDD" id="cd22741">
    <property type="entry name" value="CART_CTD-like"/>
    <property type="match status" value="1"/>
</dbReference>
<evidence type="ECO:0000313" key="10">
    <source>
        <dbReference type="EMBL" id="PKK24923.1"/>
    </source>
</evidence>
<dbReference type="GO" id="GO:0045202">
    <property type="term" value="C:synapse"/>
    <property type="evidence" value="ECO:0007669"/>
    <property type="project" value="GOC"/>
</dbReference>
<comment type="similarity">
    <text evidence="2">Belongs to the CART family.</text>
</comment>
<keyword evidence="4" id="KW-0964">Secreted</keyword>
<gene>
    <name evidence="10" type="primary">CARTPT</name>
    <name evidence="10" type="ORF">A306_00009887</name>
</gene>
<dbReference type="Gene3D" id="4.10.40.30">
    <property type="entry name" value="CART, C-terminal domain"/>
    <property type="match status" value="1"/>
</dbReference>
<protein>
    <recommendedName>
        <fullName evidence="3">Cocaine- and amphetamine-regulated transcript protein</fullName>
    </recommendedName>
</protein>
<feature type="region of interest" description="Disordered" evidence="9">
    <location>
        <begin position="219"/>
        <end position="265"/>
    </location>
</feature>
<comment type="subcellular location">
    <subcellularLocation>
        <location evidence="1">Secreted</location>
    </subcellularLocation>
</comment>
<dbReference type="InterPro" id="IPR009106">
    <property type="entry name" value="CART"/>
</dbReference>
<comment type="caution">
    <text evidence="10">The sequence shown here is derived from an EMBL/GenBank/DDBJ whole genome shotgun (WGS) entry which is preliminary data.</text>
</comment>
<keyword evidence="5" id="KW-0165">Cleavage on pair of basic residues</keyword>
<dbReference type="GO" id="GO:0008343">
    <property type="term" value="P:adult feeding behavior"/>
    <property type="evidence" value="ECO:0007669"/>
    <property type="project" value="InterPro"/>
</dbReference>
<dbReference type="GO" id="GO:0043410">
    <property type="term" value="P:positive regulation of MAPK cascade"/>
    <property type="evidence" value="ECO:0007669"/>
    <property type="project" value="InterPro"/>
</dbReference>
<evidence type="ECO:0000256" key="1">
    <source>
        <dbReference type="ARBA" id="ARBA00004613"/>
    </source>
</evidence>
<evidence type="ECO:0000256" key="7">
    <source>
        <dbReference type="ARBA" id="ARBA00023157"/>
    </source>
</evidence>
<evidence type="ECO:0000256" key="4">
    <source>
        <dbReference type="ARBA" id="ARBA00022525"/>
    </source>
</evidence>
<dbReference type="EMBL" id="AKCR02000037">
    <property type="protein sequence ID" value="PKK24923.1"/>
    <property type="molecule type" value="Genomic_DNA"/>
</dbReference>
<dbReference type="PANTHER" id="PTHR16655">
    <property type="entry name" value="COCAINE AND AMPHETAMINE REGULATED TRANSCRIPT PROTEIN"/>
    <property type="match status" value="1"/>
</dbReference>
<dbReference type="Proteomes" id="UP000053872">
    <property type="component" value="Unassembled WGS sequence"/>
</dbReference>
<sequence length="265" mass="28184">MTLIFKMEVKEQGKYGFAISTAQAMVVQDLELAALGFQGTFLLLPGLVEADFPAVHLPPASEQWQGKVTEFQLSVADGRGLEVLEKLKSKRVPHYEKKFGQVPMCDAGEQCAVRKGARIGKLCDCPRGTSCNSFLLKCLKNPARALPSRGADCSVVPVRNRAVPGSGAGPVPCPRVPGSFPTREPSVRCRPEAPAQGDPLGGCEGGGSWQMCSKHPDPLLLAPQLRGPNSAQPRGSGAQPAAAFSRTTGFRPSPTVLTPRWKSPA</sequence>
<dbReference type="PANTHER" id="PTHR16655:SF0">
    <property type="entry name" value="COCAINE- AND AMPHETAMINE-REGULATED TRANSCRIPT PROTEIN"/>
    <property type="match status" value="1"/>
</dbReference>
<dbReference type="GO" id="GO:0005615">
    <property type="term" value="C:extracellular space"/>
    <property type="evidence" value="ECO:0007669"/>
    <property type="project" value="InterPro"/>
</dbReference>
<evidence type="ECO:0000256" key="5">
    <source>
        <dbReference type="ARBA" id="ARBA00022685"/>
    </source>
</evidence>
<dbReference type="InterPro" id="IPR036722">
    <property type="entry name" value="CART_C_sf"/>
</dbReference>
<dbReference type="GO" id="GO:0007268">
    <property type="term" value="P:chemical synaptic transmission"/>
    <property type="evidence" value="ECO:0007669"/>
    <property type="project" value="UniProtKB-KW"/>
</dbReference>
<evidence type="ECO:0000256" key="9">
    <source>
        <dbReference type="SAM" id="MobiDB-lite"/>
    </source>
</evidence>
<dbReference type="GO" id="GO:0005184">
    <property type="term" value="F:neuropeptide hormone activity"/>
    <property type="evidence" value="ECO:0007669"/>
    <property type="project" value="InterPro"/>
</dbReference>
<reference evidence="10 11" key="1">
    <citation type="journal article" date="2013" name="Science">
        <title>Genomic diversity and evolution of the head crest in the rock pigeon.</title>
        <authorList>
            <person name="Shapiro M.D."/>
            <person name="Kronenberg Z."/>
            <person name="Li C."/>
            <person name="Domyan E.T."/>
            <person name="Pan H."/>
            <person name="Campbell M."/>
            <person name="Tan H."/>
            <person name="Huff C.D."/>
            <person name="Hu H."/>
            <person name="Vickrey A.I."/>
            <person name="Nielsen S.C."/>
            <person name="Stringham S.A."/>
            <person name="Hu H."/>
            <person name="Willerslev E."/>
            <person name="Gilbert M.T."/>
            <person name="Yandell M."/>
            <person name="Zhang G."/>
            <person name="Wang J."/>
        </authorList>
    </citation>
    <scope>NUCLEOTIDE SEQUENCE [LARGE SCALE GENOMIC DNA]</scope>
    <source>
        <tissue evidence="10">Blood</tissue>
    </source>
</reference>
<evidence type="ECO:0000256" key="6">
    <source>
        <dbReference type="ARBA" id="ARBA00022894"/>
    </source>
</evidence>
<evidence type="ECO:0000256" key="3">
    <source>
        <dbReference type="ARBA" id="ARBA00018493"/>
    </source>
</evidence>
<dbReference type="FunFam" id="4.10.40.30:FF:000001">
    <property type="entry name" value="Cocaine-and amphetamine-regulated transcript protein"/>
    <property type="match status" value="1"/>
</dbReference>
<dbReference type="GO" id="GO:0009267">
    <property type="term" value="P:cellular response to starvation"/>
    <property type="evidence" value="ECO:0007669"/>
    <property type="project" value="InterPro"/>
</dbReference>
<evidence type="ECO:0000313" key="11">
    <source>
        <dbReference type="Proteomes" id="UP000053872"/>
    </source>
</evidence>
<dbReference type="InParanoid" id="A0A2I0M5G7"/>
<name>A0A2I0M5G7_COLLI</name>
<proteinExistence type="inferred from homology"/>
<keyword evidence="11" id="KW-1185">Reference proteome</keyword>
<dbReference type="SUPFAM" id="SSF64546">
    <property type="entry name" value="Satiety factor CART (cocaine and amphetamine regulated transcript)"/>
    <property type="match status" value="1"/>
</dbReference>
<keyword evidence="8" id="KW-0527">Neuropeptide</keyword>
<organism evidence="10 11">
    <name type="scientific">Columba livia</name>
    <name type="common">Rock dove</name>
    <dbReference type="NCBI Taxonomy" id="8932"/>
    <lineage>
        <taxon>Eukaryota</taxon>
        <taxon>Metazoa</taxon>
        <taxon>Chordata</taxon>
        <taxon>Craniata</taxon>
        <taxon>Vertebrata</taxon>
        <taxon>Euteleostomi</taxon>
        <taxon>Archelosauria</taxon>
        <taxon>Archosauria</taxon>
        <taxon>Dinosauria</taxon>
        <taxon>Saurischia</taxon>
        <taxon>Theropoda</taxon>
        <taxon>Coelurosauria</taxon>
        <taxon>Aves</taxon>
        <taxon>Neognathae</taxon>
        <taxon>Neoaves</taxon>
        <taxon>Columbimorphae</taxon>
        <taxon>Columbiformes</taxon>
        <taxon>Columbidae</taxon>
        <taxon>Columba</taxon>
    </lineage>
</organism>
<keyword evidence="7" id="KW-1015">Disulfide bond</keyword>
<accession>A0A2I0M5G7</accession>
<evidence type="ECO:0000256" key="2">
    <source>
        <dbReference type="ARBA" id="ARBA00005294"/>
    </source>
</evidence>
<dbReference type="GO" id="GO:0032099">
    <property type="term" value="P:negative regulation of appetite"/>
    <property type="evidence" value="ECO:0007669"/>
    <property type="project" value="InterPro"/>
</dbReference>
<dbReference type="AlphaFoldDB" id="A0A2I0M5G7"/>
<dbReference type="STRING" id="8932.A0A2I0M5G7"/>
<evidence type="ECO:0000256" key="8">
    <source>
        <dbReference type="ARBA" id="ARBA00023320"/>
    </source>
</evidence>